<protein>
    <submittedName>
        <fullName evidence="5">Iron-sulfur assembly protein, putative</fullName>
    </submittedName>
</protein>
<evidence type="ECO:0000313" key="6">
    <source>
        <dbReference type="EMBL" id="SBS88668.1"/>
    </source>
</evidence>
<gene>
    <name evidence="6" type="ORF">POVCU1_015950</name>
    <name evidence="5" type="ORF">POVCU2_0017740</name>
</gene>
<dbReference type="VEuPathDB" id="PlasmoDB:PocGH01_08026000"/>
<feature type="domain" description="Core" evidence="4">
    <location>
        <begin position="171"/>
        <end position="283"/>
    </location>
</feature>
<dbReference type="PANTHER" id="PTHR10072">
    <property type="entry name" value="IRON-SULFUR CLUSTER ASSEMBLY PROTEIN"/>
    <property type="match status" value="1"/>
</dbReference>
<keyword evidence="3" id="KW-0408">Iron</keyword>
<dbReference type="InterPro" id="IPR017870">
    <property type="entry name" value="FeS_cluster_insertion_CS"/>
</dbReference>
<dbReference type="GO" id="GO:0051539">
    <property type="term" value="F:4 iron, 4 sulfur cluster binding"/>
    <property type="evidence" value="ECO:0007669"/>
    <property type="project" value="UniProtKB-KW"/>
</dbReference>
<dbReference type="Pfam" id="PF01521">
    <property type="entry name" value="Fe-S_biosyn"/>
    <property type="match status" value="1"/>
</dbReference>
<dbReference type="EMBL" id="FLQV01000294">
    <property type="protein sequence ID" value="SBS88668.1"/>
    <property type="molecule type" value="Genomic_DNA"/>
</dbReference>
<dbReference type="PROSITE" id="PS01152">
    <property type="entry name" value="HESB"/>
    <property type="match status" value="1"/>
</dbReference>
<dbReference type="GO" id="GO:0005739">
    <property type="term" value="C:mitochondrion"/>
    <property type="evidence" value="ECO:0007669"/>
    <property type="project" value="TreeGrafter"/>
</dbReference>
<evidence type="ECO:0000256" key="1">
    <source>
        <dbReference type="ARBA" id="ARBA00005151"/>
    </source>
</evidence>
<dbReference type="Gene3D" id="2.60.300.12">
    <property type="entry name" value="HesB-like domain"/>
    <property type="match status" value="1"/>
</dbReference>
<keyword evidence="3" id="KW-0004">4Fe-4S</keyword>
<organism evidence="5 8">
    <name type="scientific">Plasmodium ovale curtisi</name>
    <dbReference type="NCBI Taxonomy" id="864141"/>
    <lineage>
        <taxon>Eukaryota</taxon>
        <taxon>Sar</taxon>
        <taxon>Alveolata</taxon>
        <taxon>Apicomplexa</taxon>
        <taxon>Aconoidasida</taxon>
        <taxon>Haemosporida</taxon>
        <taxon>Plasmodiidae</taxon>
        <taxon>Plasmodium</taxon>
        <taxon>Plasmodium (Plasmodium)</taxon>
    </lineage>
</organism>
<dbReference type="PANTHER" id="PTHR10072:SF41">
    <property type="entry name" value="IRON-SULFUR CLUSTER ASSEMBLY 1 HOMOLOG, MITOCHONDRIAL"/>
    <property type="match status" value="1"/>
</dbReference>
<dbReference type="AlphaFoldDB" id="A0A1A8VR09"/>
<reference evidence="7 8" key="1">
    <citation type="submission" date="2016-05" db="EMBL/GenBank/DDBJ databases">
        <authorList>
            <person name="Naeem Raeece"/>
        </authorList>
    </citation>
    <scope>NUCLEOTIDE SEQUENCE [LARGE SCALE GENOMIC DNA]</scope>
</reference>
<dbReference type="EMBL" id="FLQU01000230">
    <property type="protein sequence ID" value="SBS82895.1"/>
    <property type="molecule type" value="Genomic_DNA"/>
</dbReference>
<dbReference type="Proteomes" id="UP000078560">
    <property type="component" value="Unassembled WGS sequence"/>
</dbReference>
<evidence type="ECO:0000313" key="8">
    <source>
        <dbReference type="Proteomes" id="UP000078560"/>
    </source>
</evidence>
<proteinExistence type="inferred from homology"/>
<dbReference type="Proteomes" id="UP000078546">
    <property type="component" value="Unassembled WGS sequence"/>
</dbReference>
<evidence type="ECO:0000259" key="4">
    <source>
        <dbReference type="Pfam" id="PF01521"/>
    </source>
</evidence>
<dbReference type="InterPro" id="IPR000361">
    <property type="entry name" value="ATAP_core_dom"/>
</dbReference>
<name>A0A1A8VR09_PLAOA</name>
<accession>A0A1A8VR09</accession>
<dbReference type="InterPro" id="IPR035903">
    <property type="entry name" value="HesB-like_dom_sf"/>
</dbReference>
<reference evidence="5" key="2">
    <citation type="submission" date="2016-05" db="EMBL/GenBank/DDBJ databases">
        <authorList>
            <person name="Lavstsen T."/>
            <person name="Jespersen J.S."/>
        </authorList>
    </citation>
    <scope>NUCLEOTIDE SEQUENCE [LARGE SCALE GENOMIC DNA]</scope>
</reference>
<evidence type="ECO:0000256" key="3">
    <source>
        <dbReference type="ARBA" id="ARBA00022485"/>
    </source>
</evidence>
<dbReference type="InterPro" id="IPR050322">
    <property type="entry name" value="Fe-S_cluster_asmbl/transfer"/>
</dbReference>
<dbReference type="InterPro" id="IPR016092">
    <property type="entry name" value="ATAP"/>
</dbReference>
<sequence>MFRAFSKLYMGPIHVDVTVYKHFGRKVSYLNGSKRFYNVNSGSIKSNQFERGVVSANDKKGCVFEQVVAGRSSDRLTDCNLGVGKEEVYMTSRKPVQNEEYINIGRHARNREYIFNEVNEFVLATGDEQIEVVQDVTNDVQANWEVVNQREDDDMKLEKLLRKRNIKKDIVTITKEAKFELKKIIENNDKQNENSNYVLKLFFITKGCNGLTHSFTFVHRNDIHKNDEVIYDYDDSGKQNVLLVIDNKCILYVINTTLDYYKDDLTEKFIFTNPNIASVCPCGTSFHFSKRA</sequence>
<evidence type="ECO:0000256" key="2">
    <source>
        <dbReference type="ARBA" id="ARBA00006718"/>
    </source>
</evidence>
<evidence type="ECO:0000313" key="7">
    <source>
        <dbReference type="Proteomes" id="UP000078546"/>
    </source>
</evidence>
<comment type="similarity">
    <text evidence="2">Belongs to the HesB/IscA family.</text>
</comment>
<dbReference type="NCBIfam" id="TIGR00049">
    <property type="entry name" value="iron-sulfur cluster assembly accessory protein"/>
    <property type="match status" value="1"/>
</dbReference>
<evidence type="ECO:0000313" key="5">
    <source>
        <dbReference type="EMBL" id="SBS82895.1"/>
    </source>
</evidence>
<keyword evidence="3" id="KW-0411">Iron-sulfur</keyword>
<dbReference type="GO" id="GO:0051537">
    <property type="term" value="F:2 iron, 2 sulfur cluster binding"/>
    <property type="evidence" value="ECO:0007669"/>
    <property type="project" value="TreeGrafter"/>
</dbReference>
<keyword evidence="3" id="KW-0479">Metal-binding</keyword>
<comment type="pathway">
    <text evidence="1">Cofactor biosynthesis; iron-sulfur cluster biosynthesis.</text>
</comment>
<dbReference type="SUPFAM" id="SSF89360">
    <property type="entry name" value="HesB-like domain"/>
    <property type="match status" value="1"/>
</dbReference>
<dbReference type="GO" id="GO:0016226">
    <property type="term" value="P:iron-sulfur cluster assembly"/>
    <property type="evidence" value="ECO:0007669"/>
    <property type="project" value="InterPro"/>
</dbReference>